<dbReference type="InterPro" id="IPR058581">
    <property type="entry name" value="TM_HPP"/>
</dbReference>
<protein>
    <submittedName>
        <fullName evidence="3">CBS-domain-containing membrane protein</fullName>
    </submittedName>
</protein>
<keyword evidence="1" id="KW-1133">Transmembrane helix</keyword>
<evidence type="ECO:0000313" key="3">
    <source>
        <dbReference type="EMBL" id="MBG6092769.1"/>
    </source>
</evidence>
<name>A0A931DQ83_9ACTN</name>
<accession>A0A931DQ83</accession>
<evidence type="ECO:0000256" key="1">
    <source>
        <dbReference type="SAM" id="Phobius"/>
    </source>
</evidence>
<evidence type="ECO:0000313" key="4">
    <source>
        <dbReference type="Proteomes" id="UP000614047"/>
    </source>
</evidence>
<feature type="transmembrane region" description="Helical" evidence="1">
    <location>
        <begin position="80"/>
        <end position="96"/>
    </location>
</feature>
<organism evidence="3 4">
    <name type="scientific">Actinomadura viridis</name>
    <dbReference type="NCBI Taxonomy" id="58110"/>
    <lineage>
        <taxon>Bacteria</taxon>
        <taxon>Bacillati</taxon>
        <taxon>Actinomycetota</taxon>
        <taxon>Actinomycetes</taxon>
        <taxon>Streptosporangiales</taxon>
        <taxon>Thermomonosporaceae</taxon>
        <taxon>Actinomadura</taxon>
    </lineage>
</organism>
<comment type="caution">
    <text evidence="3">The sequence shown here is derived from an EMBL/GenBank/DDBJ whole genome shotgun (WGS) entry which is preliminary data.</text>
</comment>
<evidence type="ECO:0000259" key="2">
    <source>
        <dbReference type="Pfam" id="PF04982"/>
    </source>
</evidence>
<feature type="domain" description="HPP transmembrane region" evidence="2">
    <location>
        <begin position="5"/>
        <end position="146"/>
    </location>
</feature>
<dbReference type="RefSeq" id="WP_197014904.1">
    <property type="nucleotide sequence ID" value="NZ_BAABES010000009.1"/>
</dbReference>
<dbReference type="Pfam" id="PF04982">
    <property type="entry name" value="TM_HPP"/>
    <property type="match status" value="1"/>
</dbReference>
<dbReference type="EMBL" id="JADOUA010000001">
    <property type="protein sequence ID" value="MBG6092769.1"/>
    <property type="molecule type" value="Genomic_DNA"/>
</dbReference>
<sequence length="161" mass="15817">MTAAVTAGGVALAAALLLVIVQRLSGLDVFALPFVASAAVVAMAPVAPLAQPAAIVIGYGASGLVAVGVTAAAGPADHTALLAAGASIPVMLLLKAPHAPAVAAAALIGREAPGPAYLVTAVLPAVLAVTLVALAAGRLVPGYRYPARPLRWRRSVPADRE</sequence>
<dbReference type="Proteomes" id="UP000614047">
    <property type="component" value="Unassembled WGS sequence"/>
</dbReference>
<dbReference type="AlphaFoldDB" id="A0A931DQ83"/>
<keyword evidence="1" id="KW-0812">Transmembrane</keyword>
<keyword evidence="4" id="KW-1185">Reference proteome</keyword>
<feature type="transmembrane region" description="Helical" evidence="1">
    <location>
        <begin position="54"/>
        <end position="73"/>
    </location>
</feature>
<feature type="transmembrane region" description="Helical" evidence="1">
    <location>
        <begin position="116"/>
        <end position="140"/>
    </location>
</feature>
<keyword evidence="1" id="KW-0472">Membrane</keyword>
<proteinExistence type="predicted"/>
<reference evidence="3" key="1">
    <citation type="submission" date="2020-11" db="EMBL/GenBank/DDBJ databases">
        <title>Sequencing the genomes of 1000 actinobacteria strains.</title>
        <authorList>
            <person name="Klenk H.-P."/>
        </authorList>
    </citation>
    <scope>NUCLEOTIDE SEQUENCE</scope>
    <source>
        <strain evidence="3">DSM 43175</strain>
    </source>
</reference>
<gene>
    <name evidence="3" type="ORF">IW256_006882</name>
</gene>